<dbReference type="RefSeq" id="WP_106541648.1">
    <property type="nucleotide sequence ID" value="NZ_BLAU01000001.1"/>
</dbReference>
<dbReference type="PROSITE" id="PS51318">
    <property type="entry name" value="TAT"/>
    <property type="match status" value="1"/>
</dbReference>
<evidence type="ECO:0000259" key="1">
    <source>
        <dbReference type="Pfam" id="PF01408"/>
    </source>
</evidence>
<dbReference type="EMBL" id="BLAU01000001">
    <property type="protein sequence ID" value="GET23360.1"/>
    <property type="molecule type" value="Genomic_DNA"/>
</dbReference>
<dbReference type="EMBL" id="PYGC01000003">
    <property type="protein sequence ID" value="PSK83818.1"/>
    <property type="molecule type" value="Genomic_DNA"/>
</dbReference>
<dbReference type="Gene3D" id="3.40.50.720">
    <property type="entry name" value="NAD(P)-binding Rossmann-like Domain"/>
    <property type="match status" value="1"/>
</dbReference>
<evidence type="ECO:0000313" key="5">
    <source>
        <dbReference type="Proteomes" id="UP000240621"/>
    </source>
</evidence>
<organism evidence="4 5">
    <name type="scientific">Prolixibacter denitrificans</name>
    <dbReference type="NCBI Taxonomy" id="1541063"/>
    <lineage>
        <taxon>Bacteria</taxon>
        <taxon>Pseudomonadati</taxon>
        <taxon>Bacteroidota</taxon>
        <taxon>Bacteroidia</taxon>
        <taxon>Marinilabiliales</taxon>
        <taxon>Prolixibacteraceae</taxon>
        <taxon>Prolixibacter</taxon>
    </lineage>
</organism>
<dbReference type="AlphaFoldDB" id="A0A2P8CFS6"/>
<accession>A0A2P8CFS6</accession>
<dbReference type="InterPro" id="IPR000683">
    <property type="entry name" value="Gfo/Idh/MocA-like_OxRdtase_N"/>
</dbReference>
<dbReference type="GO" id="GO:0000166">
    <property type="term" value="F:nucleotide binding"/>
    <property type="evidence" value="ECO:0007669"/>
    <property type="project" value="InterPro"/>
</dbReference>
<reference evidence="3 6" key="2">
    <citation type="submission" date="2019-10" db="EMBL/GenBank/DDBJ databases">
        <title>Prolixibacter strains distinguished by the presence of nitrate reductase genes were adept at nitrate-dependent anaerobic corrosion of metallic iron and carbon steel.</title>
        <authorList>
            <person name="Iino T."/>
            <person name="Shono N."/>
            <person name="Ito K."/>
            <person name="Nakamura R."/>
            <person name="Sueoka K."/>
            <person name="Harayama S."/>
            <person name="Ohkuma M."/>
        </authorList>
    </citation>
    <scope>NUCLEOTIDE SEQUENCE [LARGE SCALE GENOMIC DNA]</scope>
    <source>
        <strain evidence="3 6">MIC1-1</strain>
    </source>
</reference>
<dbReference type="InterPro" id="IPR055170">
    <property type="entry name" value="GFO_IDH_MocA-like_dom"/>
</dbReference>
<dbReference type="Proteomes" id="UP000396862">
    <property type="component" value="Unassembled WGS sequence"/>
</dbReference>
<dbReference type="InterPro" id="IPR006311">
    <property type="entry name" value="TAT_signal"/>
</dbReference>
<gene>
    <name evidence="4" type="ORF">CLV93_103234</name>
    <name evidence="3" type="ORF">JCM18694_36060</name>
</gene>
<name>A0A2P8CFS6_9BACT</name>
<feature type="domain" description="Gfo/Idh/MocA-like oxidoreductase N-terminal" evidence="1">
    <location>
        <begin position="48"/>
        <end position="168"/>
    </location>
</feature>
<reference evidence="4 5" key="1">
    <citation type="submission" date="2018-03" db="EMBL/GenBank/DDBJ databases">
        <title>Genomic Encyclopedia of Archaeal and Bacterial Type Strains, Phase II (KMG-II): from individual species to whole genera.</title>
        <authorList>
            <person name="Goeker M."/>
        </authorList>
    </citation>
    <scope>NUCLEOTIDE SEQUENCE [LARGE SCALE GENOMIC DNA]</scope>
    <source>
        <strain evidence="4 5">DSM 27267</strain>
    </source>
</reference>
<comment type="caution">
    <text evidence="4">The sequence shown here is derived from an EMBL/GenBank/DDBJ whole genome shotgun (WGS) entry which is preliminary data.</text>
</comment>
<dbReference type="SUPFAM" id="SSF55347">
    <property type="entry name" value="Glyceraldehyde-3-phosphate dehydrogenase-like, C-terminal domain"/>
    <property type="match status" value="1"/>
</dbReference>
<evidence type="ECO:0000259" key="2">
    <source>
        <dbReference type="Pfam" id="PF22725"/>
    </source>
</evidence>
<dbReference type="InterPro" id="IPR050463">
    <property type="entry name" value="Gfo/Idh/MocA_oxidrdct_glycsds"/>
</dbReference>
<evidence type="ECO:0000313" key="4">
    <source>
        <dbReference type="EMBL" id="PSK83818.1"/>
    </source>
</evidence>
<dbReference type="PANTHER" id="PTHR43818:SF12">
    <property type="entry name" value="NADH-DEPENDENT DEHYDROGENASE-RELATED"/>
    <property type="match status" value="1"/>
</dbReference>
<dbReference type="Pfam" id="PF01408">
    <property type="entry name" value="GFO_IDH_MocA"/>
    <property type="match status" value="1"/>
</dbReference>
<keyword evidence="6" id="KW-1185">Reference proteome</keyword>
<feature type="domain" description="GFO/IDH/MocA-like oxidoreductase" evidence="2">
    <location>
        <begin position="176"/>
        <end position="310"/>
    </location>
</feature>
<dbReference type="Gene3D" id="3.30.360.10">
    <property type="entry name" value="Dihydrodipicolinate Reductase, domain 2"/>
    <property type="match status" value="1"/>
</dbReference>
<evidence type="ECO:0000313" key="6">
    <source>
        <dbReference type="Proteomes" id="UP000396862"/>
    </source>
</evidence>
<dbReference type="SUPFAM" id="SSF51735">
    <property type="entry name" value="NAD(P)-binding Rossmann-fold domains"/>
    <property type="match status" value="1"/>
</dbReference>
<dbReference type="PANTHER" id="PTHR43818">
    <property type="entry name" value="BCDNA.GH03377"/>
    <property type="match status" value="1"/>
</dbReference>
<protein>
    <submittedName>
        <fullName evidence="3">Oxidoreductase</fullName>
    </submittedName>
    <submittedName>
        <fullName evidence="4">Putative dehydrogenase</fullName>
    </submittedName>
</protein>
<dbReference type="Proteomes" id="UP000240621">
    <property type="component" value="Unassembled WGS sequence"/>
</dbReference>
<proteinExistence type="predicted"/>
<sequence length="430" mass="48880">MKDERTRRQFIRDVSLLSSSAVLGASMPWLKAMADESQVGNSASDRVRLGFVGVGDRGRALLLNCQQLENVEIVAVCDNYEPHYQRAIELTNGKAKAFYDYRKMIDEADNLDAVVIATPLHEHAHITIDFLESGIHVFCEKSMARTLEDTKAMAWAANQTGKILQIGHQRMFNPAYLKAYERAASGEIGQITQIRAYWHRNNDWRRPVPEGHPELERKINWRMYDEYSAGLMTELASHQIQVANWFLGETPTRVMGSGSICFWKDGREVYDNVACVYDYPKGVKVIYDSVISNRKYGLEEQIMGHLGTIEPEVRKIYSENPPPAPGFLQLINNLEKDIFETIPIGGASWVPETAVQYKGEYLVEDYQYDDTLLEMEGFVLAVRNGRPYPGLLREGYNATVAVLLGLQAMQEGRIIEWPEEYVWKKNGALV</sequence>
<dbReference type="Pfam" id="PF22725">
    <property type="entry name" value="GFO_IDH_MocA_C3"/>
    <property type="match status" value="1"/>
</dbReference>
<dbReference type="OrthoDB" id="9771072at2"/>
<dbReference type="InterPro" id="IPR036291">
    <property type="entry name" value="NAD(P)-bd_dom_sf"/>
</dbReference>
<evidence type="ECO:0000313" key="3">
    <source>
        <dbReference type="EMBL" id="GET23360.1"/>
    </source>
</evidence>